<dbReference type="InterPro" id="IPR011989">
    <property type="entry name" value="ARM-like"/>
</dbReference>
<feature type="region of interest" description="Disordered" evidence="1">
    <location>
        <begin position="1104"/>
        <end position="1132"/>
    </location>
</feature>
<proteinExistence type="predicted"/>
<dbReference type="InterPro" id="IPR016024">
    <property type="entry name" value="ARM-type_fold"/>
</dbReference>
<evidence type="ECO:0000313" key="4">
    <source>
        <dbReference type="Proteomes" id="UP000256970"/>
    </source>
</evidence>
<feature type="compositionally biased region" description="Low complexity" evidence="1">
    <location>
        <begin position="1104"/>
        <end position="1121"/>
    </location>
</feature>
<dbReference type="Proteomes" id="UP000256970">
    <property type="component" value="Unassembled WGS sequence"/>
</dbReference>
<organism evidence="2 4">
    <name type="scientific">Tetradesmus obliquus</name>
    <name type="common">Green alga</name>
    <name type="synonym">Acutodesmus obliquus</name>
    <dbReference type="NCBI Taxonomy" id="3088"/>
    <lineage>
        <taxon>Eukaryota</taxon>
        <taxon>Viridiplantae</taxon>
        <taxon>Chlorophyta</taxon>
        <taxon>core chlorophytes</taxon>
        <taxon>Chlorophyceae</taxon>
        <taxon>CS clade</taxon>
        <taxon>Sphaeropleales</taxon>
        <taxon>Scenedesmaceae</taxon>
        <taxon>Tetradesmus</taxon>
    </lineage>
</organism>
<gene>
    <name evidence="3" type="ORF">BQ4739_LOCUS18546</name>
    <name evidence="2" type="ORF">BQ4739_LOCUS2364</name>
</gene>
<reference evidence="2 4" key="1">
    <citation type="submission" date="2016-10" db="EMBL/GenBank/DDBJ databases">
        <authorList>
            <person name="Cai Z."/>
        </authorList>
    </citation>
    <scope>NUCLEOTIDE SEQUENCE [LARGE SCALE GENOMIC DNA]</scope>
</reference>
<accession>A0A383V8B2</accession>
<dbReference type="Gene3D" id="1.25.10.10">
    <property type="entry name" value="Leucine-rich Repeat Variant"/>
    <property type="match status" value="2"/>
</dbReference>
<evidence type="ECO:0008006" key="5">
    <source>
        <dbReference type="Google" id="ProtNLM"/>
    </source>
</evidence>
<feature type="compositionally biased region" description="Polar residues" evidence="1">
    <location>
        <begin position="1122"/>
        <end position="1132"/>
    </location>
</feature>
<dbReference type="PANTHER" id="PTHR12363">
    <property type="entry name" value="TRANSPORTIN 3 AND IMPORTIN 13"/>
    <property type="match status" value="1"/>
</dbReference>
<dbReference type="EMBL" id="FNXT01000177">
    <property type="protein sequence ID" value="SZX61807.1"/>
    <property type="molecule type" value="Genomic_DNA"/>
</dbReference>
<dbReference type="GO" id="GO:0005737">
    <property type="term" value="C:cytoplasm"/>
    <property type="evidence" value="ECO:0007669"/>
    <property type="project" value="TreeGrafter"/>
</dbReference>
<evidence type="ECO:0000256" key="1">
    <source>
        <dbReference type="SAM" id="MobiDB-lite"/>
    </source>
</evidence>
<sequence length="1433" mass="146339">MAMGSPVPVVQTMLQQLREAIHGLYCGIESIQRPADAWLQSFRAAAGSWRVCVQLLDAPHLQEHECYFAANNIKAACQKHQDVLEPATLRELLPKLALHMQACLHRQQWPCAVQLAAAAASVAVRAPSLAPGTIVQDLQALFLPAPAAAAAAAAAAATAAAGAAAVAAHKSSRSSNSNQLAGTAAAAAGGPHGYSAQGAEAANAAAVAAAAAAASSLSHQTLGLHLQQDPVMLAAVLQLLAALPEAVLSKQTSVHPDRRTAVGDSLKQSAWPAPVLRAALCSQNTKLLLLACEAIVAWCELGVPLQGIETHVDALDVLAAALLGRETAVKASEAFAAMLAACKDSSSGSSTSSGASTVLLLQLLQQLQHSVLPALAAEHHNMGSTAATGHSNEASSAASHTAVADAAAYSAVVRSHLGADAEAAFCRVLCAAAAALLRPVLQGAAQLQGLLELLLQQLLHCVGVSEDGVAMAAVDFWQDSYLATLQALPQDQQSVLPAQQQAVLEALTAALVRRTQLSAAAAAAATADARDLPEEMRMVRRELASALRDIGSLLGPSAMLSFITQLTASHYQHMCSTHAAANPRCSSLASPGCFTESGLGLQGIAAGLAAGADVYGTTGGPRWGPAGAAAAAAAAASHGAAAGADAHAQALRMTQPAGIACASGCVAGDWLPLESGLYAANVVLGKQRGEAAAQQVQQLVQYAAAAVSHPGGSLKLAGTALTLLGGLAAWLAEHPQSLPLVLPAVIAALHSPDEKLSRNAATCAQRLVSCDGLAAQLAHGQPQFVGQLLREYQRRGGLATRADAAQGDDKPTEELLLLCLCSLAVAHTSSSSDMDSILLQLVGPQLTAASEELTAALHGNWPQQQQQQRRQQQQAVTSTAVSCFRALASLVAGLPTGVTKQTIGVPMHSRHPRHQQQLLQQQQQQHAAAKAGGVRQHHLAAAAAAAAAAARAGEDDSSMCSASIASDISGSAAYALHLASAGLSSTAAAALQCQVPGRCSHTHCQQQQPCVDQTAAAAGAASAAAAQLRQHQACFIVSQLLRRASQPVILALRAAAAAAEQEQRQAVAQQLLSATCGFLLAALPAAVHYQQQLLHDNAGQCNSSSSSGSRTAKATDAAAGASEQQHASSSSNGSQVIQPGLLLVQLCQLLEQLPLQLLQQPCCLQLLCSSVAAAAASGALPQQHVEGSAAATQQQQQQQLLGMLQGLVSQCLAAACASILLQAGGADPEHTSAALGLATVCLQQCPAVLAAADVDSLLAMTLTATKTYHLKQCTAVLDWIQVLMQAAYTNTQQQQQVVAGQSAAAAAAVSSGAAAIAALKQRLEAGGIGPQLLLALLLAAAGAMPPDVVLPVSFCLHSAWLSAGRQFEGWLAAAVLQLAPESAPWQRQRHGAKVTFVAELTDAACLSDTTRFKRILKNFCGGKKKGGGGGRHL</sequence>
<name>A0A383V8B2_TETOB</name>
<dbReference type="STRING" id="3088.A0A383V8B2"/>
<dbReference type="SUPFAM" id="SSF48371">
    <property type="entry name" value="ARM repeat"/>
    <property type="match status" value="1"/>
</dbReference>
<evidence type="ECO:0000313" key="2">
    <source>
        <dbReference type="EMBL" id="SZX61807.1"/>
    </source>
</evidence>
<evidence type="ECO:0000313" key="3">
    <source>
        <dbReference type="EMBL" id="SZX78241.1"/>
    </source>
</evidence>
<keyword evidence="4" id="KW-1185">Reference proteome</keyword>
<dbReference type="InterPro" id="IPR051345">
    <property type="entry name" value="Importin_beta-like_NTR"/>
</dbReference>
<dbReference type="GO" id="GO:0006606">
    <property type="term" value="P:protein import into nucleus"/>
    <property type="evidence" value="ECO:0007669"/>
    <property type="project" value="TreeGrafter"/>
</dbReference>
<protein>
    <recommendedName>
        <fullName evidence="5">Exportin-1/Importin-beta-like domain-containing protein</fullName>
    </recommendedName>
</protein>
<dbReference type="PANTHER" id="PTHR12363:SF54">
    <property type="entry name" value="NUCLEAR TRANSPORT RECEPTOR"/>
    <property type="match status" value="1"/>
</dbReference>
<dbReference type="EMBL" id="FNXT01001312">
    <property type="protein sequence ID" value="SZX78241.1"/>
    <property type="molecule type" value="Genomic_DNA"/>
</dbReference>